<dbReference type="InterPro" id="IPR036576">
    <property type="entry name" value="WRKY_dom_sf"/>
</dbReference>
<dbReference type="InterPro" id="IPR044810">
    <property type="entry name" value="WRKY_plant"/>
</dbReference>
<feature type="domain" description="WRKY" evidence="7">
    <location>
        <begin position="101"/>
        <end position="165"/>
    </location>
</feature>
<sequence>MERVSAPGFAVSEILAKGRESAARLHAMLDQQQLPEISTMPHELQDLVEQILHCCDRALAALSGSMGKKRKPERGGPADLPSTTRSKRLRVSGGERGIRVEKKWTMEDGFAWRKYGQKNIHGSKHPRLYFRCSYNDDNGCRARRQVQQSEADPSVYIITYFDEHSCCMGTSLVGNDEKVEKFVINFGSAGIMDGELNGSPSSTCDDDGLVVCEKPDLCNSPEELQGAMDHDEKVEKFVINFGSAGIMDGELNGSPSSTCDDDGLVVCEKPDLCNSPEELQAAMDHEAAELLEQSTPVLEELGMSSPWWQPLAGGCLEWEVGHCENLFYIGESIDIDSLLQ</sequence>
<dbReference type="AlphaFoldDB" id="A0A4U6TMD9"/>
<dbReference type="OMA" id="MCEVNAF"/>
<dbReference type="Proteomes" id="UP000298652">
    <property type="component" value="Chromosome 8"/>
</dbReference>
<dbReference type="GO" id="GO:0043565">
    <property type="term" value="F:sequence-specific DNA binding"/>
    <property type="evidence" value="ECO:0007669"/>
    <property type="project" value="InterPro"/>
</dbReference>
<dbReference type="GO" id="GO:0005634">
    <property type="term" value="C:nucleus"/>
    <property type="evidence" value="ECO:0007669"/>
    <property type="project" value="UniProtKB-SubCell"/>
</dbReference>
<evidence type="ECO:0000256" key="6">
    <source>
        <dbReference type="SAM" id="MobiDB-lite"/>
    </source>
</evidence>
<keyword evidence="9" id="KW-1185">Reference proteome</keyword>
<accession>A0A4U6TMD9</accession>
<dbReference type="InterPro" id="IPR003657">
    <property type="entry name" value="WRKY_dom"/>
</dbReference>
<keyword evidence="4" id="KW-0804">Transcription</keyword>
<evidence type="ECO:0000313" key="9">
    <source>
        <dbReference type="Proteomes" id="UP000298652"/>
    </source>
</evidence>
<dbReference type="Gene3D" id="2.20.25.80">
    <property type="entry name" value="WRKY domain"/>
    <property type="match status" value="1"/>
</dbReference>
<dbReference type="SUPFAM" id="SSF118290">
    <property type="entry name" value="WRKY DNA-binding domain"/>
    <property type="match status" value="1"/>
</dbReference>
<dbReference type="SMART" id="SM00774">
    <property type="entry name" value="WRKY"/>
    <property type="match status" value="1"/>
</dbReference>
<dbReference type="EMBL" id="CM016559">
    <property type="protein sequence ID" value="TKW01709.1"/>
    <property type="molecule type" value="Genomic_DNA"/>
</dbReference>
<evidence type="ECO:0000256" key="4">
    <source>
        <dbReference type="ARBA" id="ARBA00023163"/>
    </source>
</evidence>
<feature type="region of interest" description="Disordered" evidence="6">
    <location>
        <begin position="65"/>
        <end position="92"/>
    </location>
</feature>
<evidence type="ECO:0000259" key="7">
    <source>
        <dbReference type="PROSITE" id="PS50811"/>
    </source>
</evidence>
<evidence type="ECO:0000313" key="8">
    <source>
        <dbReference type="EMBL" id="TKW01709.1"/>
    </source>
</evidence>
<dbReference type="Pfam" id="PF03106">
    <property type="entry name" value="WRKY"/>
    <property type="match status" value="1"/>
</dbReference>
<proteinExistence type="predicted"/>
<evidence type="ECO:0000256" key="5">
    <source>
        <dbReference type="ARBA" id="ARBA00023242"/>
    </source>
</evidence>
<reference evidence="8" key="1">
    <citation type="submission" date="2019-03" db="EMBL/GenBank/DDBJ databases">
        <title>WGS assembly of Setaria viridis.</title>
        <authorList>
            <person name="Huang P."/>
            <person name="Jenkins J."/>
            <person name="Grimwood J."/>
            <person name="Barry K."/>
            <person name="Healey A."/>
            <person name="Mamidi S."/>
            <person name="Sreedasyam A."/>
            <person name="Shu S."/>
            <person name="Feldman M."/>
            <person name="Wu J."/>
            <person name="Yu Y."/>
            <person name="Chen C."/>
            <person name="Johnson J."/>
            <person name="Rokhsar D."/>
            <person name="Baxter I."/>
            <person name="Schmutz J."/>
            <person name="Brutnell T."/>
            <person name="Kellogg E."/>
        </authorList>
    </citation>
    <scope>NUCLEOTIDE SEQUENCE [LARGE SCALE GENOMIC DNA]</scope>
</reference>
<dbReference type="Gramene" id="TKW01709">
    <property type="protein sequence ID" value="TKW01709"/>
    <property type="gene ID" value="SEVIR_8G196700v2"/>
</dbReference>
<dbReference type="PANTHER" id="PTHR31282">
    <property type="entry name" value="WRKY TRANSCRIPTION FACTOR 21-RELATED"/>
    <property type="match status" value="1"/>
</dbReference>
<evidence type="ECO:0000256" key="2">
    <source>
        <dbReference type="ARBA" id="ARBA00023015"/>
    </source>
</evidence>
<keyword evidence="5" id="KW-0539">Nucleus</keyword>
<dbReference type="GO" id="GO:0003700">
    <property type="term" value="F:DNA-binding transcription factor activity"/>
    <property type="evidence" value="ECO:0007669"/>
    <property type="project" value="InterPro"/>
</dbReference>
<keyword evidence="3" id="KW-0238">DNA-binding</keyword>
<evidence type="ECO:0000256" key="3">
    <source>
        <dbReference type="ARBA" id="ARBA00023125"/>
    </source>
</evidence>
<comment type="subcellular location">
    <subcellularLocation>
        <location evidence="1">Nucleus</location>
    </subcellularLocation>
</comment>
<keyword evidence="2" id="KW-0805">Transcription regulation</keyword>
<organism evidence="8 9">
    <name type="scientific">Setaria viridis</name>
    <name type="common">Green bristlegrass</name>
    <name type="synonym">Setaria italica subsp. viridis</name>
    <dbReference type="NCBI Taxonomy" id="4556"/>
    <lineage>
        <taxon>Eukaryota</taxon>
        <taxon>Viridiplantae</taxon>
        <taxon>Streptophyta</taxon>
        <taxon>Embryophyta</taxon>
        <taxon>Tracheophyta</taxon>
        <taxon>Spermatophyta</taxon>
        <taxon>Magnoliopsida</taxon>
        <taxon>Liliopsida</taxon>
        <taxon>Poales</taxon>
        <taxon>Poaceae</taxon>
        <taxon>PACMAD clade</taxon>
        <taxon>Panicoideae</taxon>
        <taxon>Panicodae</taxon>
        <taxon>Paniceae</taxon>
        <taxon>Cenchrinae</taxon>
        <taxon>Setaria</taxon>
    </lineage>
</organism>
<gene>
    <name evidence="8" type="ORF">SEVIR_8G196700v2</name>
</gene>
<protein>
    <recommendedName>
        <fullName evidence="7">WRKY domain-containing protein</fullName>
    </recommendedName>
</protein>
<dbReference type="PROSITE" id="PS50811">
    <property type="entry name" value="WRKY"/>
    <property type="match status" value="1"/>
</dbReference>
<evidence type="ECO:0000256" key="1">
    <source>
        <dbReference type="ARBA" id="ARBA00004123"/>
    </source>
</evidence>
<name>A0A4U6TMD9_SETVI</name>